<organism evidence="2 3">
    <name type="scientific">Tropilaelaps mercedesae</name>
    <dbReference type="NCBI Taxonomy" id="418985"/>
    <lineage>
        <taxon>Eukaryota</taxon>
        <taxon>Metazoa</taxon>
        <taxon>Ecdysozoa</taxon>
        <taxon>Arthropoda</taxon>
        <taxon>Chelicerata</taxon>
        <taxon>Arachnida</taxon>
        <taxon>Acari</taxon>
        <taxon>Parasitiformes</taxon>
        <taxon>Mesostigmata</taxon>
        <taxon>Gamasina</taxon>
        <taxon>Dermanyssoidea</taxon>
        <taxon>Laelapidae</taxon>
        <taxon>Tropilaelaps</taxon>
    </lineage>
</organism>
<keyword evidence="3" id="KW-1185">Reference proteome</keyword>
<gene>
    <name evidence="2" type="ORF">BIW11_13611</name>
</gene>
<keyword evidence="1" id="KW-0812">Transmembrane</keyword>
<keyword evidence="1" id="KW-0472">Membrane</keyword>
<dbReference type="InParanoid" id="A0A1V9X1C5"/>
<accession>A0A1V9X1C5</accession>
<reference evidence="2 3" key="1">
    <citation type="journal article" date="2017" name="Gigascience">
        <title>Draft genome of the honey bee ectoparasitic mite, Tropilaelaps mercedesae, is shaped by the parasitic life history.</title>
        <authorList>
            <person name="Dong X."/>
            <person name="Armstrong S.D."/>
            <person name="Xia D."/>
            <person name="Makepeace B.L."/>
            <person name="Darby A.C."/>
            <person name="Kadowaki T."/>
        </authorList>
    </citation>
    <scope>NUCLEOTIDE SEQUENCE [LARGE SCALE GENOMIC DNA]</scope>
    <source>
        <strain evidence="2">Wuxi-XJTLU</strain>
    </source>
</reference>
<feature type="transmembrane region" description="Helical" evidence="1">
    <location>
        <begin position="58"/>
        <end position="79"/>
    </location>
</feature>
<dbReference type="EMBL" id="MNPL01029337">
    <property type="protein sequence ID" value="OQR67287.1"/>
    <property type="molecule type" value="Genomic_DNA"/>
</dbReference>
<keyword evidence="1" id="KW-1133">Transmembrane helix</keyword>
<evidence type="ECO:0000256" key="1">
    <source>
        <dbReference type="SAM" id="Phobius"/>
    </source>
</evidence>
<proteinExistence type="predicted"/>
<name>A0A1V9X1C5_9ACAR</name>
<evidence type="ECO:0000313" key="3">
    <source>
        <dbReference type="Proteomes" id="UP000192247"/>
    </source>
</evidence>
<dbReference type="AlphaFoldDB" id="A0A1V9X1C5"/>
<dbReference type="Proteomes" id="UP000192247">
    <property type="component" value="Unassembled WGS sequence"/>
</dbReference>
<sequence length="198" mass="22068">MSRDSGSWSATDRRELSLEVTGERRHLLEPRRKSCDHPHRSWWNCSRVGSRLEPNAGAMYLVAVTMSAMICMTLVVAPLPLDISPEDFRGVVEALGGDTPRKTEVRYEPARRLPDDRVPTRNFYKGCVQNRQDQRYVHFHCIDALPHLNGVPCNVTKFPADTSSKCCGNGNSAITCRIHTVAICIGTPHEGLLAELLG</sequence>
<protein>
    <submittedName>
        <fullName evidence="2">Uncharacterized protein</fullName>
    </submittedName>
</protein>
<evidence type="ECO:0000313" key="2">
    <source>
        <dbReference type="EMBL" id="OQR67287.1"/>
    </source>
</evidence>
<comment type="caution">
    <text evidence="2">The sequence shown here is derived from an EMBL/GenBank/DDBJ whole genome shotgun (WGS) entry which is preliminary data.</text>
</comment>